<proteinExistence type="predicted"/>
<reference evidence="3" key="2">
    <citation type="submission" date="2020-09" db="EMBL/GenBank/DDBJ databases">
        <authorList>
            <person name="Sun Q."/>
            <person name="Ohkuma M."/>
        </authorList>
    </citation>
    <scope>NUCLEOTIDE SEQUENCE</scope>
    <source>
        <strain evidence="3">JCM 30078</strain>
    </source>
</reference>
<dbReference type="GO" id="GO:0016787">
    <property type="term" value="F:hydrolase activity"/>
    <property type="evidence" value="ECO:0007669"/>
    <property type="project" value="UniProtKB-KW"/>
</dbReference>
<dbReference type="InterPro" id="IPR050272">
    <property type="entry name" value="Isochorismatase-like_hydrls"/>
</dbReference>
<accession>A0A917PYR9</accession>
<evidence type="ECO:0000313" key="4">
    <source>
        <dbReference type="Proteomes" id="UP000635983"/>
    </source>
</evidence>
<dbReference type="InterPro" id="IPR036380">
    <property type="entry name" value="Isochorismatase-like_sf"/>
</dbReference>
<evidence type="ECO:0000259" key="2">
    <source>
        <dbReference type="Pfam" id="PF00857"/>
    </source>
</evidence>
<comment type="caution">
    <text evidence="3">The sequence shown here is derived from an EMBL/GenBank/DDBJ whole genome shotgun (WGS) entry which is preliminary data.</text>
</comment>
<dbReference type="EMBL" id="BMPO01000006">
    <property type="protein sequence ID" value="GGK00423.1"/>
    <property type="molecule type" value="Genomic_DNA"/>
</dbReference>
<protein>
    <submittedName>
        <fullName evidence="3">Cysteine hydrolase</fullName>
    </submittedName>
</protein>
<reference evidence="3" key="1">
    <citation type="journal article" date="2014" name="Int. J. Syst. Evol. Microbiol.">
        <title>Complete genome sequence of Corynebacterium casei LMG S-19264T (=DSM 44701T), isolated from a smear-ripened cheese.</title>
        <authorList>
            <consortium name="US DOE Joint Genome Institute (JGI-PGF)"/>
            <person name="Walter F."/>
            <person name="Albersmeier A."/>
            <person name="Kalinowski J."/>
            <person name="Ruckert C."/>
        </authorList>
    </citation>
    <scope>NUCLEOTIDE SEQUENCE</scope>
    <source>
        <strain evidence="3">JCM 30078</strain>
    </source>
</reference>
<feature type="domain" description="Isochorismatase-like" evidence="2">
    <location>
        <begin position="5"/>
        <end position="176"/>
    </location>
</feature>
<dbReference type="PANTHER" id="PTHR43540">
    <property type="entry name" value="PEROXYUREIDOACRYLATE/UREIDOACRYLATE AMIDOHYDROLASE-RELATED"/>
    <property type="match status" value="1"/>
</dbReference>
<dbReference type="CDD" id="cd01014">
    <property type="entry name" value="nicotinamidase_related"/>
    <property type="match status" value="1"/>
</dbReference>
<dbReference type="RefSeq" id="WP_188983845.1">
    <property type="nucleotide sequence ID" value="NZ_BMPO01000006.1"/>
</dbReference>
<evidence type="ECO:0000256" key="1">
    <source>
        <dbReference type="ARBA" id="ARBA00022801"/>
    </source>
</evidence>
<keyword evidence="4" id="KW-1185">Reference proteome</keyword>
<gene>
    <name evidence="3" type="ORF">GCM10009304_27760</name>
</gene>
<evidence type="ECO:0000313" key="3">
    <source>
        <dbReference type="EMBL" id="GGK00423.1"/>
    </source>
</evidence>
<dbReference type="InterPro" id="IPR000868">
    <property type="entry name" value="Isochorismatase-like_dom"/>
</dbReference>
<organism evidence="3 4">
    <name type="scientific">Pseudomonas matsuisoli</name>
    <dbReference type="NCBI Taxonomy" id="1515666"/>
    <lineage>
        <taxon>Bacteria</taxon>
        <taxon>Pseudomonadati</taxon>
        <taxon>Pseudomonadota</taxon>
        <taxon>Gammaproteobacteria</taxon>
        <taxon>Pseudomonadales</taxon>
        <taxon>Pseudomonadaceae</taxon>
        <taxon>Pseudomonas</taxon>
    </lineage>
</organism>
<keyword evidence="1 3" id="KW-0378">Hydrolase</keyword>
<sequence length="184" mass="20254">MNPMALIIIDMQQGIQDLAQRQRNNPSALSRIGALLATWREANAPVAHVRHISRDDDSVFAPGQPGCVFHPAVAPRRDEAVFEKNVTDAFLHTGLERWLRVRGIQRLVIVGVATENSVESTARTASNLGFDTLVVEDACFTYAKADHAGRLRTAEEVHDMALANLAQEFARVVDTDMLLGEARV</sequence>
<name>A0A917PYR9_9PSED</name>
<dbReference type="Gene3D" id="3.40.50.850">
    <property type="entry name" value="Isochorismatase-like"/>
    <property type="match status" value="1"/>
</dbReference>
<dbReference type="Proteomes" id="UP000635983">
    <property type="component" value="Unassembled WGS sequence"/>
</dbReference>
<dbReference type="Pfam" id="PF00857">
    <property type="entry name" value="Isochorismatase"/>
    <property type="match status" value="1"/>
</dbReference>
<dbReference type="PANTHER" id="PTHR43540:SF1">
    <property type="entry name" value="ISOCHORISMATASE HYDROLASE"/>
    <property type="match status" value="1"/>
</dbReference>
<dbReference type="AlphaFoldDB" id="A0A917PYR9"/>
<dbReference type="SUPFAM" id="SSF52499">
    <property type="entry name" value="Isochorismatase-like hydrolases"/>
    <property type="match status" value="1"/>
</dbReference>